<name>A0ACD5FHA1_RHILE</name>
<proteinExistence type="predicted"/>
<keyword evidence="1" id="KW-0614">Plasmid</keyword>
<organism evidence="1 2">
    <name type="scientific">Rhizobium leguminosarum</name>
    <dbReference type="NCBI Taxonomy" id="384"/>
    <lineage>
        <taxon>Bacteria</taxon>
        <taxon>Pseudomonadati</taxon>
        <taxon>Pseudomonadota</taxon>
        <taxon>Alphaproteobacteria</taxon>
        <taxon>Hyphomicrobiales</taxon>
        <taxon>Rhizobiaceae</taxon>
        <taxon>Rhizobium/Agrobacterium group</taxon>
        <taxon>Rhizobium</taxon>
    </lineage>
</organism>
<sequence length="67" mass="7541">MSDHDHNPILDLYGTPRATIRSRVGARHGHAATFRSGRPGKDRQFDPPQKPPEDKPLTVILSRTSQR</sequence>
<geneLocation type="plasmid" evidence="1 2">
    <name>unnamed3</name>
</geneLocation>
<gene>
    <name evidence="1" type="ORF">A4A59_034150</name>
</gene>
<evidence type="ECO:0000313" key="2">
    <source>
        <dbReference type="Proteomes" id="UP000076193"/>
    </source>
</evidence>
<dbReference type="Proteomes" id="UP000076193">
    <property type="component" value="Plasmid unnamed3"/>
</dbReference>
<accession>A0ACD5FHA1</accession>
<dbReference type="EMBL" id="CP171847">
    <property type="protein sequence ID" value="XKQ44798.1"/>
    <property type="molecule type" value="Genomic_DNA"/>
</dbReference>
<evidence type="ECO:0000313" key="1">
    <source>
        <dbReference type="EMBL" id="XKQ44798.1"/>
    </source>
</evidence>
<reference evidence="1" key="1">
    <citation type="submission" date="2024-10" db="EMBL/GenBank/DDBJ databases">
        <title>Strain of Rhizobium-related bacteria isolated fromm roots of Vavilovia formosa.</title>
        <authorList>
            <person name="Kimeklis A."/>
            <person name="Afonin A."/>
        </authorList>
    </citation>
    <scope>NUCLEOTIDE SEQUENCE</scope>
    <source>
        <strain evidence="1">Vaf12</strain>
    </source>
</reference>
<protein>
    <submittedName>
        <fullName evidence="1">Uncharacterized protein</fullName>
    </submittedName>
</protein>